<evidence type="ECO:0000259" key="2">
    <source>
        <dbReference type="Pfam" id="PF17919"/>
    </source>
</evidence>
<dbReference type="Proteomes" id="UP001235939">
    <property type="component" value="Chromosome X"/>
</dbReference>
<name>A0ABY6LTT1_9ARAC</name>
<gene>
    <name evidence="3" type="ORF">LAZ67_X002395</name>
</gene>
<accession>A0ABY6LTT1</accession>
<dbReference type="Gene3D" id="3.30.70.270">
    <property type="match status" value="1"/>
</dbReference>
<sequence length="407" mass="45843">MALVAEPSGKLRICVDLSILNQNILREIHPIPVVRTGNQIDPNGIQVDPKRKRAIQAFPIPISVKELKQFLGMICPNLAEISHLLNKLLSKKDEWIWEDAQDQAFDQIKKSLTSPQGLDLYDPSLPITVSADASSFGIGAVIWQNKDELRKVIAYASRTLSEKEKRYAQIEKEPQAITWTCKKFKQYIQGLVINLETDHKPLVLIFSSKNIDDLTPRIQRLRLLMIRYSYKIIHTPEKKSIVANALSRSPRIKVGTQELEEELCAYVQQALDTLNPSAAHKSTCVIPLSSLSVNLSRFLKPFGIRTFFTNTPNLHSLLRHPITKTDSPTDPLTSTGAVYSVSCQQCPATYVGETGRTIAIRMSKHTRNITNRDPRSLIFNTLHLLAIPLTLLTQPFTTEISPTYTKD</sequence>
<evidence type="ECO:0000313" key="3">
    <source>
        <dbReference type="EMBL" id="UYV84501.1"/>
    </source>
</evidence>
<dbReference type="InterPro" id="IPR041577">
    <property type="entry name" value="RT_RNaseH_2"/>
</dbReference>
<dbReference type="InterPro" id="IPR050951">
    <property type="entry name" value="Retrovirus_Pol_polyprotein"/>
</dbReference>
<dbReference type="EMBL" id="CP092886">
    <property type="protein sequence ID" value="UYV84501.1"/>
    <property type="molecule type" value="Genomic_DNA"/>
</dbReference>
<dbReference type="Pfam" id="PF17919">
    <property type="entry name" value="RT_RNaseH_2"/>
    <property type="match status" value="1"/>
</dbReference>
<dbReference type="PANTHER" id="PTHR37984:SF5">
    <property type="entry name" value="PROTEIN NYNRIN-LIKE"/>
    <property type="match status" value="1"/>
</dbReference>
<keyword evidence="1" id="KW-0511">Multifunctional enzyme</keyword>
<dbReference type="InterPro" id="IPR043502">
    <property type="entry name" value="DNA/RNA_pol_sf"/>
</dbReference>
<organism evidence="3 4">
    <name type="scientific">Cordylochernes scorpioides</name>
    <dbReference type="NCBI Taxonomy" id="51811"/>
    <lineage>
        <taxon>Eukaryota</taxon>
        <taxon>Metazoa</taxon>
        <taxon>Ecdysozoa</taxon>
        <taxon>Arthropoda</taxon>
        <taxon>Chelicerata</taxon>
        <taxon>Arachnida</taxon>
        <taxon>Pseudoscorpiones</taxon>
        <taxon>Cheliferoidea</taxon>
        <taxon>Chernetidae</taxon>
        <taxon>Cordylochernes</taxon>
    </lineage>
</organism>
<dbReference type="PANTHER" id="PTHR37984">
    <property type="entry name" value="PROTEIN CBG26694"/>
    <property type="match status" value="1"/>
</dbReference>
<feature type="domain" description="Reverse transcriptase/retrotransposon-derived protein RNase H-like" evidence="2">
    <location>
        <begin position="97"/>
        <end position="190"/>
    </location>
</feature>
<proteinExistence type="predicted"/>
<reference evidence="3 4" key="1">
    <citation type="submission" date="2022-03" db="EMBL/GenBank/DDBJ databases">
        <title>A chromosomal length assembly of Cordylochernes scorpioides.</title>
        <authorList>
            <person name="Zeh D."/>
            <person name="Zeh J."/>
        </authorList>
    </citation>
    <scope>NUCLEOTIDE SEQUENCE [LARGE SCALE GENOMIC DNA]</scope>
    <source>
        <strain evidence="3">IN4F17</strain>
        <tissue evidence="3">Whole Body</tissue>
    </source>
</reference>
<dbReference type="CDD" id="cd09274">
    <property type="entry name" value="RNase_HI_RT_Ty3"/>
    <property type="match status" value="1"/>
</dbReference>
<keyword evidence="4" id="KW-1185">Reference proteome</keyword>
<dbReference type="InterPro" id="IPR043128">
    <property type="entry name" value="Rev_trsase/Diguanyl_cyclase"/>
</dbReference>
<evidence type="ECO:0000256" key="1">
    <source>
        <dbReference type="ARBA" id="ARBA00023268"/>
    </source>
</evidence>
<protein>
    <submittedName>
        <fullName evidence="3">K02A2.6-like</fullName>
    </submittedName>
</protein>
<dbReference type="SUPFAM" id="SSF56672">
    <property type="entry name" value="DNA/RNA polymerases"/>
    <property type="match status" value="1"/>
</dbReference>
<evidence type="ECO:0000313" key="4">
    <source>
        <dbReference type="Proteomes" id="UP001235939"/>
    </source>
</evidence>